<evidence type="ECO:0000256" key="3">
    <source>
        <dbReference type="ARBA" id="ARBA00022723"/>
    </source>
</evidence>
<evidence type="ECO:0000313" key="5">
    <source>
        <dbReference type="EMBL" id="PRY89408.1"/>
    </source>
</evidence>
<keyword evidence="6" id="KW-1185">Reference proteome</keyword>
<comment type="cofactor">
    <cofactor evidence="1">
        <name>Zn(2+)</name>
        <dbReference type="ChEBI" id="CHEBI:29105"/>
    </cofactor>
</comment>
<comment type="caution">
    <text evidence="5">The sequence shown here is derived from an EMBL/GenBank/DDBJ whole genome shotgun (WGS) entry which is preliminary data.</text>
</comment>
<dbReference type="Pfam" id="PF05853">
    <property type="entry name" value="BKACE"/>
    <property type="match status" value="1"/>
</dbReference>
<evidence type="ECO:0000256" key="4">
    <source>
        <dbReference type="ARBA" id="ARBA00022833"/>
    </source>
</evidence>
<keyword evidence="2" id="KW-0808">Transferase</keyword>
<gene>
    <name evidence="5" type="ORF">CLV74_106110</name>
</gene>
<sequence length="260" mass="27662">MKPLPRIMVAPNGARLTKKDHPNVPVTIPEIVQSTLDCIAVGADGLHAHVRDESQQHVLDVGLYKELLAELAPKVPEQFMLQITTEAMGRYTPAAQRALVEGVRPEAVSIAVREMTAGEDDKTLRRFYNDCHEAGIAVQHILYDVADVRALAVMVAGGTVPKSGLQALIVLGRYSAGQTSSVVDLGAPAAALLSTLPHVDWAVCAFGAYETECLLAGRALGGKARIGFENNRMNQDLSCASSNAERVAELAEAMGVARAA</sequence>
<dbReference type="GO" id="GO:0046872">
    <property type="term" value="F:metal ion binding"/>
    <property type="evidence" value="ECO:0007669"/>
    <property type="project" value="UniProtKB-KW"/>
</dbReference>
<dbReference type="InterPro" id="IPR013785">
    <property type="entry name" value="Aldolase_TIM"/>
</dbReference>
<dbReference type="Proteomes" id="UP000238392">
    <property type="component" value="Unassembled WGS sequence"/>
</dbReference>
<dbReference type="OrthoDB" id="9805277at2"/>
<dbReference type="EMBL" id="PVTQ01000006">
    <property type="protein sequence ID" value="PRY89408.1"/>
    <property type="molecule type" value="Genomic_DNA"/>
</dbReference>
<dbReference type="PANTHER" id="PTHR37418">
    <property type="entry name" value="3-KETO-5-AMINOHEXANOATE CLEAVAGE ENZYME-RELATED"/>
    <property type="match status" value="1"/>
</dbReference>
<evidence type="ECO:0000256" key="1">
    <source>
        <dbReference type="ARBA" id="ARBA00001947"/>
    </source>
</evidence>
<dbReference type="Gene3D" id="3.20.20.70">
    <property type="entry name" value="Aldolase class I"/>
    <property type="match status" value="1"/>
</dbReference>
<dbReference type="GO" id="GO:0043720">
    <property type="term" value="F:3-keto-5-aminohexanoate cleavage activity"/>
    <property type="evidence" value="ECO:0007669"/>
    <property type="project" value="InterPro"/>
</dbReference>
<dbReference type="PANTHER" id="PTHR37418:SF2">
    <property type="entry name" value="3-KETO-5-AMINOHEXANOATE CLEAVAGE ENZYME"/>
    <property type="match status" value="1"/>
</dbReference>
<keyword evidence="4" id="KW-0862">Zinc</keyword>
<proteinExistence type="predicted"/>
<dbReference type="InterPro" id="IPR008567">
    <property type="entry name" value="BKACE"/>
</dbReference>
<accession>A0A2T0WRS4</accession>
<protein>
    <submittedName>
        <fullName evidence="5">Uncharacterized protein (DUF849 family)</fullName>
    </submittedName>
</protein>
<evidence type="ECO:0000313" key="6">
    <source>
        <dbReference type="Proteomes" id="UP000238392"/>
    </source>
</evidence>
<evidence type="ECO:0000256" key="2">
    <source>
        <dbReference type="ARBA" id="ARBA00022679"/>
    </source>
</evidence>
<name>A0A2T0WRS4_9RHOB</name>
<keyword evidence="3" id="KW-0479">Metal-binding</keyword>
<reference evidence="5 6" key="1">
    <citation type="submission" date="2018-03" db="EMBL/GenBank/DDBJ databases">
        <title>Genomic Encyclopedia of Archaeal and Bacterial Type Strains, Phase II (KMG-II): from individual species to whole genera.</title>
        <authorList>
            <person name="Goeker M."/>
        </authorList>
    </citation>
    <scope>NUCLEOTIDE SEQUENCE [LARGE SCALE GENOMIC DNA]</scope>
    <source>
        <strain evidence="5 6">DSM 100212</strain>
    </source>
</reference>
<dbReference type="AlphaFoldDB" id="A0A2T0WRS4"/>
<organism evidence="5 6">
    <name type="scientific">Donghicola tyrosinivorans</name>
    <dbReference type="NCBI Taxonomy" id="1652492"/>
    <lineage>
        <taxon>Bacteria</taxon>
        <taxon>Pseudomonadati</taxon>
        <taxon>Pseudomonadota</taxon>
        <taxon>Alphaproteobacteria</taxon>
        <taxon>Rhodobacterales</taxon>
        <taxon>Roseobacteraceae</taxon>
        <taxon>Donghicola</taxon>
    </lineage>
</organism>
<dbReference type="RefSeq" id="WP_106264486.1">
    <property type="nucleotide sequence ID" value="NZ_PVTQ01000006.1"/>
</dbReference>